<dbReference type="OrthoDB" id="9811208at2"/>
<dbReference type="eggNOG" id="COG1476">
    <property type="taxonomic scope" value="Bacteria"/>
</dbReference>
<feature type="domain" description="HTH cro/C1-type" evidence="2">
    <location>
        <begin position="7"/>
        <end position="61"/>
    </location>
</feature>
<dbReference type="InterPro" id="IPR010982">
    <property type="entry name" value="Lambda_DNA-bd_dom_sf"/>
</dbReference>
<dbReference type="GeneID" id="90982569"/>
<dbReference type="Pfam" id="PF01381">
    <property type="entry name" value="HTH_3"/>
    <property type="match status" value="1"/>
</dbReference>
<name>A0A073J6P0_9BACT</name>
<proteinExistence type="predicted"/>
<dbReference type="PANTHER" id="PTHR46558:SF11">
    <property type="entry name" value="HTH-TYPE TRANSCRIPTIONAL REGULATOR XRE"/>
    <property type="match status" value="1"/>
</dbReference>
<comment type="caution">
    <text evidence="3">The sequence shown here is derived from an EMBL/GenBank/DDBJ whole genome shotgun (WGS) entry which is preliminary data.</text>
</comment>
<dbReference type="Gene3D" id="1.10.260.40">
    <property type="entry name" value="lambda repressor-like DNA-binding domains"/>
    <property type="match status" value="1"/>
</dbReference>
<dbReference type="PROSITE" id="PS50943">
    <property type="entry name" value="HTH_CROC1"/>
    <property type="match status" value="1"/>
</dbReference>
<organism evidence="3 4">
    <name type="scientific">Synergistes jonesii</name>
    <dbReference type="NCBI Taxonomy" id="2754"/>
    <lineage>
        <taxon>Bacteria</taxon>
        <taxon>Thermotogati</taxon>
        <taxon>Synergistota</taxon>
        <taxon>Synergistia</taxon>
        <taxon>Synergistales</taxon>
        <taxon>Synergistaceae</taxon>
        <taxon>Synergistes</taxon>
    </lineage>
</organism>
<gene>
    <name evidence="3" type="ORF">EH55_08790</name>
</gene>
<keyword evidence="1" id="KW-0238">DNA-binding</keyword>
<dbReference type="GO" id="GO:0003677">
    <property type="term" value="F:DNA binding"/>
    <property type="evidence" value="ECO:0007669"/>
    <property type="project" value="UniProtKB-KW"/>
</dbReference>
<reference evidence="3 4" key="1">
    <citation type="submission" date="2014-04" db="EMBL/GenBank/DDBJ databases">
        <title>Draft Genome Sequence of Synergistes jonesii.</title>
        <authorList>
            <person name="Coil D.A."/>
            <person name="Eisen J.A."/>
            <person name="Holland-Moritz H.E."/>
        </authorList>
    </citation>
    <scope>NUCLEOTIDE SEQUENCE [LARGE SCALE GENOMIC DNA]</scope>
    <source>
        <strain evidence="3 4">78-1</strain>
    </source>
</reference>
<dbReference type="SUPFAM" id="SSF47413">
    <property type="entry name" value="lambda repressor-like DNA-binding domains"/>
    <property type="match status" value="1"/>
</dbReference>
<evidence type="ECO:0000313" key="3">
    <source>
        <dbReference type="EMBL" id="KEJ93387.1"/>
    </source>
</evidence>
<dbReference type="RefSeq" id="WP_037974229.1">
    <property type="nucleotide sequence ID" value="NZ_CALIAO010000033.1"/>
</dbReference>
<dbReference type="Proteomes" id="UP000027665">
    <property type="component" value="Unassembled WGS sequence"/>
</dbReference>
<dbReference type="InterPro" id="IPR001387">
    <property type="entry name" value="Cro/C1-type_HTH"/>
</dbReference>
<dbReference type="STRING" id="2754.EH55_08790"/>
<keyword evidence="4" id="KW-1185">Reference proteome</keyword>
<evidence type="ECO:0000259" key="2">
    <source>
        <dbReference type="PROSITE" id="PS50943"/>
    </source>
</evidence>
<dbReference type="EMBL" id="JMKI01000004">
    <property type="protein sequence ID" value="KEJ93387.1"/>
    <property type="molecule type" value="Genomic_DNA"/>
</dbReference>
<evidence type="ECO:0000313" key="4">
    <source>
        <dbReference type="Proteomes" id="UP000027665"/>
    </source>
</evidence>
<dbReference type="PANTHER" id="PTHR46558">
    <property type="entry name" value="TRACRIPTIONAL REGULATORY PROTEIN-RELATED-RELATED"/>
    <property type="match status" value="1"/>
</dbReference>
<protein>
    <submittedName>
        <fullName evidence="3">XRE family transcriptional regulator</fullName>
    </submittedName>
</protein>
<evidence type="ECO:0000256" key="1">
    <source>
        <dbReference type="ARBA" id="ARBA00023125"/>
    </source>
</evidence>
<sequence length="124" mass="14492">MSLGNRIKSLRRAHHLTQQKLADKVDVSRIYVQALESNRRLPSMKLLQKLAPALDVELNDLLADFSNTKEKPARVQLETMLDSGELEIWYRSKKLTEKELRRVYRVVQAALDDWDEEDASEEQR</sequence>
<dbReference type="AlphaFoldDB" id="A0A073J6P0"/>
<dbReference type="SMART" id="SM00530">
    <property type="entry name" value="HTH_XRE"/>
    <property type="match status" value="1"/>
</dbReference>
<dbReference type="CDD" id="cd00093">
    <property type="entry name" value="HTH_XRE"/>
    <property type="match status" value="1"/>
</dbReference>
<accession>A0A073J6P0</accession>